<keyword evidence="5" id="KW-1185">Reference proteome</keyword>
<name>A0AAV6ULC5_9ARAC</name>
<dbReference type="PANTHER" id="PTHR10887:SF341">
    <property type="entry name" value="NFX1-TYPE ZINC FINGER-CONTAINING PROTEIN 1"/>
    <property type="match status" value="1"/>
</dbReference>
<sequence length="1589" mass="182565">MEGNESKAYFSLNDFVRQLIDDIEPNTNKERKEEHNTNEIKQASEEEKLHYMKPPEDFRLIPILPTADDILQACTFLRPNVVKGHYQDAEHYLDVQFRLLREDYIIPLREGIAEYLKLKKQGKSVKRCTSVQVYPEVHIVKEDFVDTGLVHMAHFKDERFSKVKWDSSKRFLTGSLLCFSANDFKTILFASVAKRETKELIEGKLFVRFEEQTDKVLNFTPSKNFVVIETSAYFEAYRHNLSALKSLNEANLPMNQYIIYTQKNIKKPLYLSESTTYDMRPLLLPLNCRNVEDEINDLPRHISEKAQSVNILDENCWPSADDLKLDKSQYTAIKAAITKEFVLIQGPPGTGKTFVGLKIAQILLHNVKNWCPDPKQLPILVICQTNHALDQFLEGLLMLTKNVVRVGGGSKNENVSKYQLNNVKKSKNKFSHYIISQKLNRLKCLKTKIANIQISIAKCYKSVLGGNILFNYMLSQHFSSLKSTSLFLNDDKYILHDWLEVRIRDGNSSTDCLKMQNKNSRSLCKVIPRHQSQMEKDILLENNEYSDVEDDIDYIESQRIINPDEFEGVSYDLPLYQEEIESDPYLQNKPWKIQDGKKEFKQYAESQLQNDLVMSELEANAVQNIWSLNIEDRWRLYKFWLKCYKEDKENEKYKLQETFYSELKTLCELRTEEDIQICQKADVVGMTTTGASKYRQIVQQLNPKVVIVEEAAEILESHIVTSLAPGTQHVILIGDHQQLRPNPTVHLLAVKYNLNVSLFERMIENGINCHQLSIQHRMRPEIASLISPHIYENLENHNSVAKFENIKGVLNNVFFVTHAYSELQYSDSKSKMNQHEAKFILKLCKYFINQGYSSSQITVLTTYSGQLFEMKRLNTLGILRAVKFAVVDDYQGEENDIILISFVRSNEDGAIGFLKIANRVCVALSRAKKGLFCIGNFKLLAEKSELWRNIVEQLEKDNAIGPSLQLTCQNHPEVSNVVASESDFDSVPEGGCDRKCEFRLPCGHVCHLMCHPYDKEHKKIKCQGPCNKLCVEGHLCPRKCTQECGPCKVTVTKTIETCGHTINIECHKKNEISRCIKLCDKYLECGHMCTKLCGEPCALYCFQKVNVNSKLCGHKVSVKCFDYENKETLAKICREPCRKKLYCGHMCQGTCSRCHQGRIHTACTQPCKRILICGHGCKSICSKSCPPCKRPCENICVHRKCPNMCGELCLKCTEPCNWSCAHRKCNRACGEQCDRTACDEPCPKLLRCKHQCIGFCGEPCPILCRICDKEKLEEVVFGSADKIESKFIKLEDCNHIFGLKSITQWLNRDIREVQEIQMKTCQKCKVVIRRNLRFGCIVKSCHEDIAEVKRIVYGAATQSELHQEELLQRLEENYKTFNLLMCTSVIDALASGKRRSVQELTTAENLVTILLSLQTVSQSCFGRIYKLQSRLFSFKLPTGEMPSNTDNESLLTKLEAFVMNTTEWLTIFIDEVFLTASDQQLQELAWEVHRLKLIDYTLTFIESKSYTISSLILHSLLESIMSDAPFREAEAMKFYSDFRIYVKLNGGAPDKVTELKEQLIIKAMSFSKSQWYKFPNGYVYCITDCIGVI</sequence>
<dbReference type="Gene3D" id="3.40.50.300">
    <property type="entry name" value="P-loop containing nucleotide triphosphate hydrolases"/>
    <property type="match status" value="3"/>
</dbReference>
<evidence type="ECO:0000313" key="4">
    <source>
        <dbReference type="EMBL" id="KAG8185046.1"/>
    </source>
</evidence>
<dbReference type="PANTHER" id="PTHR10887">
    <property type="entry name" value="DNA2/NAM7 HELICASE FAMILY"/>
    <property type="match status" value="1"/>
</dbReference>
<evidence type="ECO:0000313" key="5">
    <source>
        <dbReference type="Proteomes" id="UP000827092"/>
    </source>
</evidence>
<dbReference type="InterPro" id="IPR047187">
    <property type="entry name" value="SF1_C_Upf1"/>
</dbReference>
<dbReference type="GO" id="GO:0031048">
    <property type="term" value="P:regulatory ncRNA-mediated heterochromatin formation"/>
    <property type="evidence" value="ECO:0007669"/>
    <property type="project" value="TreeGrafter"/>
</dbReference>
<evidence type="ECO:0008006" key="6">
    <source>
        <dbReference type="Google" id="ProtNLM"/>
    </source>
</evidence>
<dbReference type="GO" id="GO:0031380">
    <property type="term" value="C:nuclear RNA-directed RNA polymerase complex"/>
    <property type="evidence" value="ECO:0007669"/>
    <property type="project" value="TreeGrafter"/>
</dbReference>
<dbReference type="SUPFAM" id="SSF52540">
    <property type="entry name" value="P-loop containing nucleoside triphosphate hydrolases"/>
    <property type="match status" value="1"/>
</dbReference>
<dbReference type="InterPro" id="IPR041679">
    <property type="entry name" value="DNA2/NAM7-like_C"/>
</dbReference>
<dbReference type="CDD" id="cd17936">
    <property type="entry name" value="EEXXEc_NFX1"/>
    <property type="match status" value="1"/>
</dbReference>
<dbReference type="InterPro" id="IPR041677">
    <property type="entry name" value="DNA2/NAM7_AAA_11"/>
</dbReference>
<dbReference type="FunFam" id="3.40.50.300:FF:000742">
    <property type="entry name" value="NFX1-type zinc finger-containing protein 1"/>
    <property type="match status" value="1"/>
</dbReference>
<gene>
    <name evidence="4" type="ORF">JTE90_017067</name>
</gene>
<dbReference type="InterPro" id="IPR027417">
    <property type="entry name" value="P-loop_NTPase"/>
</dbReference>
<organism evidence="4 5">
    <name type="scientific">Oedothorax gibbosus</name>
    <dbReference type="NCBI Taxonomy" id="931172"/>
    <lineage>
        <taxon>Eukaryota</taxon>
        <taxon>Metazoa</taxon>
        <taxon>Ecdysozoa</taxon>
        <taxon>Arthropoda</taxon>
        <taxon>Chelicerata</taxon>
        <taxon>Arachnida</taxon>
        <taxon>Araneae</taxon>
        <taxon>Araneomorphae</taxon>
        <taxon>Entelegynae</taxon>
        <taxon>Araneoidea</taxon>
        <taxon>Linyphiidae</taxon>
        <taxon>Erigoninae</taxon>
        <taxon>Oedothorax</taxon>
    </lineage>
</organism>
<dbReference type="Pfam" id="PF25396">
    <property type="entry name" value="ZNFX1"/>
    <property type="match status" value="1"/>
</dbReference>
<comment type="caution">
    <text evidence="4">The sequence shown here is derived from an EMBL/GenBank/DDBJ whole genome shotgun (WGS) entry which is preliminary data.</text>
</comment>
<dbReference type="CDD" id="cd18808">
    <property type="entry name" value="SF1_C_Upf1"/>
    <property type="match status" value="1"/>
</dbReference>
<dbReference type="Proteomes" id="UP000827092">
    <property type="component" value="Unassembled WGS sequence"/>
</dbReference>
<dbReference type="Pfam" id="PF13086">
    <property type="entry name" value="AAA_11"/>
    <property type="match status" value="1"/>
</dbReference>
<evidence type="ECO:0000259" key="3">
    <source>
        <dbReference type="Pfam" id="PF25396"/>
    </source>
</evidence>
<feature type="domain" description="ZNFX1" evidence="3">
    <location>
        <begin position="127"/>
        <end position="231"/>
    </location>
</feature>
<dbReference type="InterPro" id="IPR045055">
    <property type="entry name" value="DNA2/NAM7-like"/>
</dbReference>
<reference evidence="4 5" key="1">
    <citation type="journal article" date="2022" name="Nat. Ecol. Evol.">
        <title>A masculinizing supergene underlies an exaggerated male reproductive morph in a spider.</title>
        <authorList>
            <person name="Hendrickx F."/>
            <person name="De Corte Z."/>
            <person name="Sonet G."/>
            <person name="Van Belleghem S.M."/>
            <person name="Kostlbacher S."/>
            <person name="Vangestel C."/>
        </authorList>
    </citation>
    <scope>NUCLEOTIDE SEQUENCE [LARGE SCALE GENOMIC DNA]</scope>
    <source>
        <strain evidence="4">W744_W776</strain>
    </source>
</reference>
<protein>
    <recommendedName>
        <fullName evidence="6">NFX1-type zinc finger-containing protein 1</fullName>
    </recommendedName>
</protein>
<dbReference type="Pfam" id="PF13087">
    <property type="entry name" value="AAA_12"/>
    <property type="match status" value="1"/>
</dbReference>
<accession>A0AAV6ULC5</accession>
<dbReference type="GO" id="GO:0004386">
    <property type="term" value="F:helicase activity"/>
    <property type="evidence" value="ECO:0007669"/>
    <property type="project" value="InterPro"/>
</dbReference>
<dbReference type="EMBL" id="JAFNEN010000349">
    <property type="protein sequence ID" value="KAG8185046.1"/>
    <property type="molecule type" value="Genomic_DNA"/>
</dbReference>
<evidence type="ECO:0000259" key="2">
    <source>
        <dbReference type="Pfam" id="PF13087"/>
    </source>
</evidence>
<evidence type="ECO:0000259" key="1">
    <source>
        <dbReference type="Pfam" id="PF13086"/>
    </source>
</evidence>
<feature type="domain" description="DNA2/NAM7 helicase-like C-terminal" evidence="2">
    <location>
        <begin position="754"/>
        <end position="936"/>
    </location>
</feature>
<dbReference type="InterPro" id="IPR057373">
    <property type="entry name" value="ZNFX1"/>
</dbReference>
<feature type="domain" description="DNA2/NAM7 helicase helicase" evidence="1">
    <location>
        <begin position="324"/>
        <end position="741"/>
    </location>
</feature>
<proteinExistence type="predicted"/>